<evidence type="ECO:0000256" key="2">
    <source>
        <dbReference type="ARBA" id="ARBA00022777"/>
    </source>
</evidence>
<dbReference type="AlphaFoldDB" id="A0A382BXE5"/>
<proteinExistence type="predicted"/>
<dbReference type="SUPFAM" id="SSF53613">
    <property type="entry name" value="Ribokinase-like"/>
    <property type="match status" value="1"/>
</dbReference>
<keyword evidence="1" id="KW-0808">Transferase</keyword>
<dbReference type="EMBL" id="UINC01031825">
    <property type="protein sequence ID" value="SVB18485.1"/>
    <property type="molecule type" value="Genomic_DNA"/>
</dbReference>
<reference evidence="4" key="1">
    <citation type="submission" date="2018-05" db="EMBL/GenBank/DDBJ databases">
        <authorList>
            <person name="Lanie J.A."/>
            <person name="Ng W.-L."/>
            <person name="Kazmierczak K.M."/>
            <person name="Andrzejewski T.M."/>
            <person name="Davidsen T.M."/>
            <person name="Wayne K.J."/>
            <person name="Tettelin H."/>
            <person name="Glass J.I."/>
            <person name="Rusch D."/>
            <person name="Podicherti R."/>
            <person name="Tsui H.-C.T."/>
            <person name="Winkler M.E."/>
        </authorList>
    </citation>
    <scope>NUCLEOTIDE SEQUENCE</scope>
</reference>
<protein>
    <recommendedName>
        <fullName evidence="3">Carbohydrate kinase PfkB domain-containing protein</fullName>
    </recommendedName>
</protein>
<dbReference type="GO" id="GO:0005829">
    <property type="term" value="C:cytosol"/>
    <property type="evidence" value="ECO:0007669"/>
    <property type="project" value="TreeGrafter"/>
</dbReference>
<dbReference type="InterPro" id="IPR029056">
    <property type="entry name" value="Ribokinase-like"/>
</dbReference>
<dbReference type="InterPro" id="IPR011611">
    <property type="entry name" value="PfkB_dom"/>
</dbReference>
<dbReference type="Gene3D" id="3.40.1190.20">
    <property type="match status" value="1"/>
</dbReference>
<evidence type="ECO:0000259" key="3">
    <source>
        <dbReference type="Pfam" id="PF00294"/>
    </source>
</evidence>
<keyword evidence="2" id="KW-0418">Kinase</keyword>
<organism evidence="4">
    <name type="scientific">marine metagenome</name>
    <dbReference type="NCBI Taxonomy" id="408172"/>
    <lineage>
        <taxon>unclassified sequences</taxon>
        <taxon>metagenomes</taxon>
        <taxon>ecological metagenomes</taxon>
    </lineage>
</organism>
<sequence>MSSHSIAIVGSVALDTIETPFKRRENLIGGSATYATIAAGRSSLVYPVGIVGNDFPQGGFAIFQKYSADLSDFQTVRGSTFRWGGKYDHTMDNRETLFTELGVFETFSPILSQKCRNSDYLFLANIHPALQLSVMGQMEGSPVVIVDTMNLWIETAEEQLFEVIKGCDILLINDSESELLSGQMSMEKTAEFLLELGPEKVIIKRGSKGCVSFSDKNVISVGVFHVKNVVDATGAGDTFGGGYITGMASGFGEMESIILGSALASVCVEDFGVQALLSLKNEELIHRQKIIRDSVSS</sequence>
<evidence type="ECO:0000256" key="1">
    <source>
        <dbReference type="ARBA" id="ARBA00022679"/>
    </source>
</evidence>
<evidence type="ECO:0000313" key="4">
    <source>
        <dbReference type="EMBL" id="SVB18485.1"/>
    </source>
</evidence>
<dbReference type="GO" id="GO:0016301">
    <property type="term" value="F:kinase activity"/>
    <property type="evidence" value="ECO:0007669"/>
    <property type="project" value="UniProtKB-KW"/>
</dbReference>
<gene>
    <name evidence="4" type="ORF">METZ01_LOCUS171339</name>
</gene>
<name>A0A382BXE5_9ZZZZ</name>
<dbReference type="Pfam" id="PF00294">
    <property type="entry name" value="PfkB"/>
    <property type="match status" value="1"/>
</dbReference>
<feature type="domain" description="Carbohydrate kinase PfkB" evidence="3">
    <location>
        <begin position="144"/>
        <end position="275"/>
    </location>
</feature>
<dbReference type="PANTHER" id="PTHR10584:SF166">
    <property type="entry name" value="RIBOKINASE"/>
    <property type="match status" value="1"/>
</dbReference>
<dbReference type="PANTHER" id="PTHR10584">
    <property type="entry name" value="SUGAR KINASE"/>
    <property type="match status" value="1"/>
</dbReference>
<accession>A0A382BXE5</accession>